<dbReference type="EMBL" id="CP073809">
    <property type="protein sequence ID" value="UTH12868.1"/>
    <property type="molecule type" value="Genomic_DNA"/>
</dbReference>
<evidence type="ECO:0000256" key="1">
    <source>
        <dbReference type="ARBA" id="ARBA00001911"/>
    </source>
</evidence>
<feature type="domain" description="3-dehydroquinate synthase C-terminal" evidence="10">
    <location>
        <begin position="173"/>
        <end position="306"/>
    </location>
</feature>
<evidence type="ECO:0000259" key="10">
    <source>
        <dbReference type="Pfam" id="PF24621"/>
    </source>
</evidence>
<dbReference type="PANTHER" id="PTHR43622">
    <property type="entry name" value="3-DEHYDROQUINATE SYNTHASE"/>
    <property type="match status" value="1"/>
</dbReference>
<evidence type="ECO:0000313" key="11">
    <source>
        <dbReference type="EMBL" id="UTH12868.1"/>
    </source>
</evidence>
<dbReference type="SUPFAM" id="SSF56796">
    <property type="entry name" value="Dehydroquinate synthase-like"/>
    <property type="match status" value="1"/>
</dbReference>
<dbReference type="InterPro" id="IPR050071">
    <property type="entry name" value="Dehydroquinate_synthase"/>
</dbReference>
<comment type="cofactor">
    <cofactor evidence="2">
        <name>Co(2+)</name>
        <dbReference type="ChEBI" id="CHEBI:48828"/>
    </cofactor>
</comment>
<evidence type="ECO:0000256" key="4">
    <source>
        <dbReference type="ARBA" id="ARBA00022723"/>
    </source>
</evidence>
<keyword evidence="6" id="KW-0057">Aromatic amino acid biosynthesis</keyword>
<keyword evidence="8" id="KW-0170">Cobalt</keyword>
<evidence type="ECO:0000256" key="5">
    <source>
        <dbReference type="ARBA" id="ARBA00023027"/>
    </source>
</evidence>
<dbReference type="RefSeq" id="WP_254249494.1">
    <property type="nucleotide sequence ID" value="NZ_CP073809.1"/>
</dbReference>
<dbReference type="AlphaFoldDB" id="A0A9Q9F0E4"/>
<sequence>MQLMTTYADNNYPIIVGDEALSSLAAVSGYSHYIYIIDRAVMRHHRAMIDSLIHKHALVYEVDGGEALKTLTKYAAAIEDILAAGITRRAVVIAIGGGSVGDFAGFVAATLLRGVDFIQVPTTILAHDSSVGGKTGLNSAAGKNLIGAFKRPAGVYYDLTFLTSLPYDEKLSGFAEVIKHAMLESEERRRELQRDIPSWNELAALNRMDYWVMSGIRQKLAIVLADELEHGARRYLNLGHTFGHAVEFRHKIPHGHAVMIGLLYMEILSGRTPHHLIDWFRALQLPIPRFADFQDYYELMKKDKKNNDENVQFVLLNPQPCMHSFGEDELKEAFTQLQSLLGVEDEY</sequence>
<dbReference type="GO" id="GO:0003856">
    <property type="term" value="F:3-dehydroquinate synthase activity"/>
    <property type="evidence" value="ECO:0007669"/>
    <property type="project" value="TreeGrafter"/>
</dbReference>
<dbReference type="PANTHER" id="PTHR43622:SF7">
    <property type="entry name" value="3-DEHYDROQUINATE SYNTHASE, CHLOROPLASTIC"/>
    <property type="match status" value="1"/>
</dbReference>
<evidence type="ECO:0000259" key="9">
    <source>
        <dbReference type="Pfam" id="PF01761"/>
    </source>
</evidence>
<proteinExistence type="predicted"/>
<reference evidence="11" key="1">
    <citation type="submission" date="2021-04" db="EMBL/GenBank/DDBJ databases">
        <title>Complete Genome Sequences of Macrococcus spp. from dog and cattle.</title>
        <authorList>
            <person name="Schwendener S."/>
            <person name="Perreten V."/>
        </authorList>
    </citation>
    <scope>NUCLEOTIDE SEQUENCE</scope>
    <source>
        <strain evidence="11">Epi0143-OL</strain>
    </source>
</reference>
<dbReference type="KEGG" id="mequ:KFV11_06155"/>
<evidence type="ECO:0000256" key="6">
    <source>
        <dbReference type="ARBA" id="ARBA00023141"/>
    </source>
</evidence>
<dbReference type="Pfam" id="PF24621">
    <property type="entry name" value="DHQS_C"/>
    <property type="match status" value="1"/>
</dbReference>
<dbReference type="GO" id="GO:0008652">
    <property type="term" value="P:amino acid biosynthetic process"/>
    <property type="evidence" value="ECO:0007669"/>
    <property type="project" value="UniProtKB-KW"/>
</dbReference>
<organism evidence="11 12">
    <name type="scientific">Macrococcus equipercicus</name>
    <dbReference type="NCBI Taxonomy" id="69967"/>
    <lineage>
        <taxon>Bacteria</taxon>
        <taxon>Bacillati</taxon>
        <taxon>Bacillota</taxon>
        <taxon>Bacilli</taxon>
        <taxon>Bacillales</taxon>
        <taxon>Staphylococcaceae</taxon>
        <taxon>Macrococcus</taxon>
    </lineage>
</organism>
<dbReference type="Pfam" id="PF01761">
    <property type="entry name" value="DHQ_synthase"/>
    <property type="match status" value="1"/>
</dbReference>
<keyword evidence="7" id="KW-0456">Lyase</keyword>
<dbReference type="Gene3D" id="3.40.50.1970">
    <property type="match status" value="1"/>
</dbReference>
<evidence type="ECO:0000256" key="3">
    <source>
        <dbReference type="ARBA" id="ARBA00022605"/>
    </source>
</evidence>
<dbReference type="Proteomes" id="UP001057381">
    <property type="component" value="Chromosome"/>
</dbReference>
<dbReference type="InterPro" id="IPR030960">
    <property type="entry name" value="DHQS/DOIS_N"/>
</dbReference>
<dbReference type="PIRSF" id="PIRSF001455">
    <property type="entry name" value="DHQ_synth"/>
    <property type="match status" value="1"/>
</dbReference>
<evidence type="ECO:0000256" key="2">
    <source>
        <dbReference type="ARBA" id="ARBA00001941"/>
    </source>
</evidence>
<dbReference type="InterPro" id="IPR056179">
    <property type="entry name" value="DHQS_C"/>
</dbReference>
<keyword evidence="5" id="KW-0520">NAD</keyword>
<protein>
    <submittedName>
        <fullName evidence="11">3-dehydroquinate synthase</fullName>
    </submittedName>
</protein>
<evidence type="ECO:0000256" key="8">
    <source>
        <dbReference type="ARBA" id="ARBA00023285"/>
    </source>
</evidence>
<comment type="cofactor">
    <cofactor evidence="1">
        <name>NAD(+)</name>
        <dbReference type="ChEBI" id="CHEBI:57540"/>
    </cofactor>
</comment>
<gene>
    <name evidence="11" type="ORF">KFV11_06155</name>
</gene>
<accession>A0A9Q9F0E4</accession>
<feature type="domain" description="3-dehydroquinate synthase N-terminal" evidence="9">
    <location>
        <begin position="61"/>
        <end position="169"/>
    </location>
</feature>
<dbReference type="InterPro" id="IPR030963">
    <property type="entry name" value="DHQ_synth_fam"/>
</dbReference>
<dbReference type="GO" id="GO:0009073">
    <property type="term" value="P:aromatic amino acid family biosynthetic process"/>
    <property type="evidence" value="ECO:0007669"/>
    <property type="project" value="UniProtKB-KW"/>
</dbReference>
<dbReference type="CDD" id="cd08195">
    <property type="entry name" value="DHQS"/>
    <property type="match status" value="1"/>
</dbReference>
<keyword evidence="4" id="KW-0479">Metal-binding</keyword>
<name>A0A9Q9F0E4_9STAP</name>
<dbReference type="Gene3D" id="1.20.1090.10">
    <property type="entry name" value="Dehydroquinate synthase-like - alpha domain"/>
    <property type="match status" value="1"/>
</dbReference>
<evidence type="ECO:0000256" key="7">
    <source>
        <dbReference type="ARBA" id="ARBA00023239"/>
    </source>
</evidence>
<evidence type="ECO:0000313" key="12">
    <source>
        <dbReference type="Proteomes" id="UP001057381"/>
    </source>
</evidence>
<dbReference type="GO" id="GO:0046872">
    <property type="term" value="F:metal ion binding"/>
    <property type="evidence" value="ECO:0007669"/>
    <property type="project" value="UniProtKB-KW"/>
</dbReference>
<keyword evidence="3" id="KW-0028">Amino-acid biosynthesis</keyword>